<dbReference type="KEGG" id="bpm:BURPS1710b_2554"/>
<feature type="compositionally biased region" description="Basic residues" evidence="1">
    <location>
        <begin position="400"/>
        <end position="416"/>
    </location>
</feature>
<feature type="compositionally biased region" description="Basic residues" evidence="1">
    <location>
        <begin position="604"/>
        <end position="621"/>
    </location>
</feature>
<feature type="compositionally biased region" description="Low complexity" evidence="1">
    <location>
        <begin position="417"/>
        <end position="437"/>
    </location>
</feature>
<reference evidence="2 3" key="1">
    <citation type="submission" date="2005-09" db="EMBL/GenBank/DDBJ databases">
        <authorList>
            <person name="Woods D.E."/>
            <person name="Nierman W.C."/>
        </authorList>
    </citation>
    <scope>NUCLEOTIDE SEQUENCE [LARGE SCALE GENOMIC DNA]</scope>
    <source>
        <strain evidence="2 3">1710b</strain>
    </source>
</reference>
<evidence type="ECO:0000313" key="2">
    <source>
        <dbReference type="EMBL" id="ABA49045.1"/>
    </source>
</evidence>
<protein>
    <submittedName>
        <fullName evidence="2">Uncharacterized protein</fullName>
    </submittedName>
</protein>
<gene>
    <name evidence="2" type="ordered locus">BURPS1710b_2554</name>
</gene>
<feature type="compositionally biased region" description="Low complexity" evidence="1">
    <location>
        <begin position="491"/>
        <end position="501"/>
    </location>
</feature>
<feature type="compositionally biased region" description="Basic and acidic residues" evidence="1">
    <location>
        <begin position="546"/>
        <end position="565"/>
    </location>
</feature>
<dbReference type="EMBL" id="CP000124">
    <property type="protein sequence ID" value="ABA49045.1"/>
    <property type="molecule type" value="Genomic_DNA"/>
</dbReference>
<feature type="compositionally biased region" description="Basic residues" evidence="1">
    <location>
        <begin position="566"/>
        <end position="577"/>
    </location>
</feature>
<feature type="compositionally biased region" description="Low complexity" evidence="1">
    <location>
        <begin position="578"/>
        <end position="588"/>
    </location>
</feature>
<feature type="compositionally biased region" description="Basic residues" evidence="1">
    <location>
        <begin position="363"/>
        <end position="392"/>
    </location>
</feature>
<evidence type="ECO:0000256" key="1">
    <source>
        <dbReference type="SAM" id="MobiDB-lite"/>
    </source>
</evidence>
<accession>Q3JR57</accession>
<dbReference type="EnsemblBacteria" id="ABA49045">
    <property type="protein sequence ID" value="ABA49045"/>
    <property type="gene ID" value="BURPS1710b_2554"/>
</dbReference>
<dbReference type="HOGENOM" id="CLU_430041_0_0_4"/>
<feature type="compositionally biased region" description="Basic residues" evidence="1">
    <location>
        <begin position="451"/>
        <end position="466"/>
    </location>
</feature>
<feature type="compositionally biased region" description="Basic residues" evidence="1">
    <location>
        <begin position="473"/>
        <end position="490"/>
    </location>
</feature>
<feature type="compositionally biased region" description="Basic residues" evidence="1">
    <location>
        <begin position="506"/>
        <end position="545"/>
    </location>
</feature>
<sequence>MPRGVRLVHSCIRPCAWSMRCVVRRVGGETHARITGAATRPRQWARAMANGIRRVVALMPASVLLSLSRSLAAVVGIGIAAAVAPDGRAARRRRGHALFVGRAAGAPAARVRRGVARGAAHGPHLRAVSAAAEEPVAAVGFEPRYADARRHPERLQHVARLRIDAAQLALVVFPRAVPELAVDPRDAGDEAVRFDRPKNRARFGIDLMNPAIAILADPERAFGPRESRIAAAGRGDRREHAARVRGDLVDAVFRDLVQMPAVERGARVRGDVDRALRRAARRVERVQLVAAGEPDTPAVERHAVHAVDARKRAVFLDDFGARSLHVRLPVARWGHPNRPAAAPGVTRSSRIRARAGSSSGARGRSRTIARCRPPRARRASAARCAGSRRARAQARNSTTIRRRRGGRARPRARPRAGARAPPRRAPGAGSARTPAASRECRPVRLAGRAAARSRRAAARGAIRRHASRETRGRRAPRAARRRARPRRARVQARTARGGARAEPSRARRARRGGTRRRRATPMRARPRPHRAAARAFGRVRRGARRACRERETRARLRPRARECPRRAPRARRGRGPRVRASSRCAAARYPRRSARARPATRAGAWRHRARRACARLRRRGRSAAGGGSRGIAHARH</sequence>
<dbReference type="AlphaFoldDB" id="Q3JR57"/>
<feature type="region of interest" description="Disordered" evidence="1">
    <location>
        <begin position="335"/>
        <end position="636"/>
    </location>
</feature>
<name>Q3JR57_BURP1</name>
<proteinExistence type="predicted"/>
<organism evidence="2 3">
    <name type="scientific">Burkholderia pseudomallei (strain 1710b)</name>
    <dbReference type="NCBI Taxonomy" id="320372"/>
    <lineage>
        <taxon>Bacteria</taxon>
        <taxon>Pseudomonadati</taxon>
        <taxon>Pseudomonadota</taxon>
        <taxon>Betaproteobacteria</taxon>
        <taxon>Burkholderiales</taxon>
        <taxon>Burkholderiaceae</taxon>
        <taxon>Burkholderia</taxon>
        <taxon>pseudomallei group</taxon>
    </lineage>
</organism>
<evidence type="ECO:0000313" key="3">
    <source>
        <dbReference type="Proteomes" id="UP000002700"/>
    </source>
</evidence>
<dbReference type="Proteomes" id="UP000002700">
    <property type="component" value="Chromosome I"/>
</dbReference>